<gene>
    <name evidence="2" type="ORF">JYZ213_LOCUS8073</name>
    <name evidence="3" type="ORF">OXD698_LOCUS13602</name>
</gene>
<name>A0A813WQV4_9BILA</name>
<dbReference type="SUPFAM" id="SSF53098">
    <property type="entry name" value="Ribonuclease H-like"/>
    <property type="match status" value="1"/>
</dbReference>
<evidence type="ECO:0000313" key="4">
    <source>
        <dbReference type="Proteomes" id="UP000663845"/>
    </source>
</evidence>
<comment type="caution">
    <text evidence="2">The sequence shown here is derived from an EMBL/GenBank/DDBJ whole genome shotgun (WGS) entry which is preliminary data.</text>
</comment>
<dbReference type="EMBL" id="CAJNOG010000054">
    <property type="protein sequence ID" value="CAF0854255.1"/>
    <property type="molecule type" value="Genomic_DNA"/>
</dbReference>
<evidence type="ECO:0000313" key="2">
    <source>
        <dbReference type="EMBL" id="CAF0854255.1"/>
    </source>
</evidence>
<evidence type="ECO:0000313" key="3">
    <source>
        <dbReference type="EMBL" id="CAF3720410.1"/>
    </source>
</evidence>
<dbReference type="PANTHER" id="PTHR37162:SF11">
    <property type="match status" value="1"/>
</dbReference>
<dbReference type="Proteomes" id="UP000663845">
    <property type="component" value="Unassembled WGS sequence"/>
</dbReference>
<protein>
    <submittedName>
        <fullName evidence="2">Uncharacterized protein</fullName>
    </submittedName>
</protein>
<dbReference type="AlphaFoldDB" id="A0A813WQV4"/>
<accession>A0A813WQV4</accession>
<dbReference type="Proteomes" id="UP000663844">
    <property type="component" value="Unassembled WGS sequence"/>
</dbReference>
<dbReference type="EMBL" id="CAJOAZ010000832">
    <property type="protein sequence ID" value="CAF3720410.1"/>
    <property type="molecule type" value="Genomic_DNA"/>
</dbReference>
<dbReference type="InterPro" id="IPR012337">
    <property type="entry name" value="RNaseH-like_sf"/>
</dbReference>
<reference evidence="2" key="1">
    <citation type="submission" date="2021-02" db="EMBL/GenBank/DDBJ databases">
        <authorList>
            <person name="Nowell W R."/>
        </authorList>
    </citation>
    <scope>NUCLEOTIDE SEQUENCE</scope>
</reference>
<organism evidence="2 4">
    <name type="scientific">Adineta steineri</name>
    <dbReference type="NCBI Taxonomy" id="433720"/>
    <lineage>
        <taxon>Eukaryota</taxon>
        <taxon>Metazoa</taxon>
        <taxon>Spiralia</taxon>
        <taxon>Gnathifera</taxon>
        <taxon>Rotifera</taxon>
        <taxon>Eurotatoria</taxon>
        <taxon>Bdelloidea</taxon>
        <taxon>Adinetida</taxon>
        <taxon>Adinetidae</taxon>
        <taxon>Adineta</taxon>
    </lineage>
</organism>
<feature type="region of interest" description="Disordered" evidence="1">
    <location>
        <begin position="794"/>
        <end position="818"/>
    </location>
</feature>
<evidence type="ECO:0000256" key="1">
    <source>
        <dbReference type="SAM" id="MobiDB-lite"/>
    </source>
</evidence>
<dbReference type="PANTHER" id="PTHR37162">
    <property type="entry name" value="HAT FAMILY DIMERISATION DOMAINCONTAINING PROTEIN-RELATED"/>
    <property type="match status" value="1"/>
</dbReference>
<proteinExistence type="predicted"/>
<sequence>MPDHKTKFNETWLDKSDENGNSVKTWLKKGSSETTFICILCRTGDLDCANKGWKAIEQHMHKEKHKKNLNAVKNNSKFIFPVSTATTNSTSANTIQLANQNKSLAFDDQITKAEILWALKSVQHGFSYKSSDNTGKLFQTMFPDSKIAEKFSIQHAKMSYVISHGLGPYFRNQLVEDLKNCQRFVLCFDEQTNNQNKKQLDLLVRYWRHAQATVVAGGILESFATDGIDIKKILMLSRDNPNVNKAVEKLINDAMKKVDGELLNIGPCNLHVVYNGFKAGTTETSWHVENFCMDIWSWFRKSPARHEDFENIVDELNDSIETSMLYFTCTRWILLGKVIERILKQFDIFREYFLVYLPSKQRKIIQNNSRYDSIKLVLTSSISKVRFNFILFLCRSIFDRCLTWFQKEGPLIHLLYFELCDLYRTVLLSFLSSEYVGSITGGALLDIDFKLSEKQLPTKKLQIGEEARRLLTEVSAADRATFFDDVKMMYHAIADNLKKHLPLKNTFLKDLHVLDPAPRTQPDSIDKMIRVGRAMSKLLTDIEIDRIRNEYMMYAAENIDECWYIKNKYQDPDGNNQIEYYRVDYYWNKVLSLTANVGLPKYPTLAKIIKNVLIISHGNSDVERGFSINEHLVTEYRTLLSLASINGLRSVWDTIKFLGSDLPHLVPINIDMIRTVQKSKSVYNQEQLSMKAVADRMRKETEANGIIGDEMKKLTDQENDLLSKQKTLQTEQKKAQLLVGEGRQRLDNALKKADMLDAQAANALIGAGDEQVKLISEELIKVTDELIKIQSKRKNTFSHGQSIENKKQKITTASSNRF</sequence>